<comment type="caution">
    <text evidence="3">The sequence shown here is derived from an EMBL/GenBank/DDBJ whole genome shotgun (WGS) entry which is preliminary data.</text>
</comment>
<feature type="domain" description="GGDEF" evidence="2">
    <location>
        <begin position="356"/>
        <end position="478"/>
    </location>
</feature>
<accession>A0ABV5MRW1</accession>
<feature type="transmembrane region" description="Helical" evidence="1">
    <location>
        <begin position="220"/>
        <end position="241"/>
    </location>
</feature>
<dbReference type="InterPro" id="IPR050469">
    <property type="entry name" value="Diguanylate_Cyclase"/>
</dbReference>
<name>A0ABV5MRW1_9ACTN</name>
<feature type="transmembrane region" description="Helical" evidence="1">
    <location>
        <begin position="93"/>
        <end position="112"/>
    </location>
</feature>
<proteinExistence type="predicted"/>
<dbReference type="SMART" id="SM00267">
    <property type="entry name" value="GGDEF"/>
    <property type="match status" value="1"/>
</dbReference>
<dbReference type="PANTHER" id="PTHR45138">
    <property type="entry name" value="REGULATORY COMPONENTS OF SENSORY TRANSDUCTION SYSTEM"/>
    <property type="match status" value="1"/>
</dbReference>
<dbReference type="PANTHER" id="PTHR45138:SF9">
    <property type="entry name" value="DIGUANYLATE CYCLASE DGCM-RELATED"/>
    <property type="match status" value="1"/>
</dbReference>
<feature type="transmembrane region" description="Helical" evidence="1">
    <location>
        <begin position="29"/>
        <end position="49"/>
    </location>
</feature>
<keyword evidence="1" id="KW-1133">Transmembrane helix</keyword>
<dbReference type="SUPFAM" id="SSF55073">
    <property type="entry name" value="Nucleotide cyclase"/>
    <property type="match status" value="1"/>
</dbReference>
<feature type="transmembrane region" description="Helical" evidence="1">
    <location>
        <begin position="154"/>
        <end position="175"/>
    </location>
</feature>
<feature type="transmembrane region" description="Helical" evidence="1">
    <location>
        <begin position="262"/>
        <end position="284"/>
    </location>
</feature>
<evidence type="ECO:0000256" key="1">
    <source>
        <dbReference type="SAM" id="Phobius"/>
    </source>
</evidence>
<keyword evidence="1" id="KW-0812">Transmembrane</keyword>
<reference evidence="3 4" key="1">
    <citation type="submission" date="2024-09" db="EMBL/GenBank/DDBJ databases">
        <authorList>
            <person name="Sun Q."/>
            <person name="Mori K."/>
        </authorList>
    </citation>
    <scope>NUCLEOTIDE SEQUENCE [LARGE SCALE GENOMIC DNA]</scope>
    <source>
        <strain evidence="3 4">JCM 3307</strain>
    </source>
</reference>
<keyword evidence="1" id="KW-0472">Membrane</keyword>
<gene>
    <name evidence="3" type="ORF">ACFFTR_51720</name>
</gene>
<feature type="transmembrane region" description="Helical" evidence="1">
    <location>
        <begin position="7"/>
        <end position="23"/>
    </location>
</feature>
<dbReference type="EMBL" id="JBHMCA010000090">
    <property type="protein sequence ID" value="MFB9451590.1"/>
    <property type="molecule type" value="Genomic_DNA"/>
</dbReference>
<dbReference type="InterPro" id="IPR029787">
    <property type="entry name" value="Nucleotide_cyclase"/>
</dbReference>
<dbReference type="PROSITE" id="PS51257">
    <property type="entry name" value="PROKAR_LIPOPROTEIN"/>
    <property type="match status" value="1"/>
</dbReference>
<feature type="transmembrane region" description="Helical" evidence="1">
    <location>
        <begin position="124"/>
        <end position="148"/>
    </location>
</feature>
<sequence length="507" mass="54751">MGGRGWKLYAMWAVLAIGCYQLIPESPWWKGAWQIGIGYGAVTAVLLGVRRFSRGARVPWWCFAFGLFANTSGIAVAIYSSEVLHVDEPPTPADPLFLLLYPACAVGFALLIKRREPRRNWAAMVDAGTFTTGLGLLAWVYVIGPAVLSDETRLLGSVVQIAYPIGDLLLLAMLTRLVRSGGARGSAFWWIIGSGSAFFVGDATWVVLGNLGIDINGVQIANRSVDMIFLVAYSLFGLAALHPSARDLDRAAVRPAPRLSTPMLTSLTVASLIAPALLGIQLYAGTPINGPAIVLGSTVLFLLVVLRMAQLLREVQRQADLVRTLARQDELTGLPNRRAWNDEIPRALENARRDDVPVSIAMIDLDHFKKFNDRYGHPAGDRLLTDAAEAWRSVLRQVDILARYGGEEFIVLLPGASSGEALRILQRALEVTPLGQTFSAGLARWDGSESSGELTARADAALYQAKAAGRRQIMVAAAPHGADELPRSDDHEPAVSLSVLTSSGPLL</sequence>
<keyword evidence="4" id="KW-1185">Reference proteome</keyword>
<feature type="transmembrane region" description="Helical" evidence="1">
    <location>
        <begin position="61"/>
        <end position="81"/>
    </location>
</feature>
<dbReference type="Gene3D" id="3.30.70.270">
    <property type="match status" value="1"/>
</dbReference>
<dbReference type="NCBIfam" id="TIGR00254">
    <property type="entry name" value="GGDEF"/>
    <property type="match status" value="1"/>
</dbReference>
<protein>
    <submittedName>
        <fullName evidence="3">GGDEF domain-containing protein</fullName>
    </submittedName>
</protein>
<dbReference type="Proteomes" id="UP001589608">
    <property type="component" value="Unassembled WGS sequence"/>
</dbReference>
<evidence type="ECO:0000313" key="3">
    <source>
        <dbReference type="EMBL" id="MFB9451590.1"/>
    </source>
</evidence>
<evidence type="ECO:0000259" key="2">
    <source>
        <dbReference type="PROSITE" id="PS50887"/>
    </source>
</evidence>
<evidence type="ECO:0000313" key="4">
    <source>
        <dbReference type="Proteomes" id="UP001589608"/>
    </source>
</evidence>
<dbReference type="PROSITE" id="PS50887">
    <property type="entry name" value="GGDEF"/>
    <property type="match status" value="1"/>
</dbReference>
<dbReference type="RefSeq" id="WP_246656349.1">
    <property type="nucleotide sequence ID" value="NZ_CP061913.1"/>
</dbReference>
<dbReference type="Pfam" id="PF00990">
    <property type="entry name" value="GGDEF"/>
    <property type="match status" value="1"/>
</dbReference>
<organism evidence="3 4">
    <name type="scientific">Dactylosporangium vinaceum</name>
    <dbReference type="NCBI Taxonomy" id="53362"/>
    <lineage>
        <taxon>Bacteria</taxon>
        <taxon>Bacillati</taxon>
        <taxon>Actinomycetota</taxon>
        <taxon>Actinomycetes</taxon>
        <taxon>Micromonosporales</taxon>
        <taxon>Micromonosporaceae</taxon>
        <taxon>Dactylosporangium</taxon>
    </lineage>
</organism>
<feature type="transmembrane region" description="Helical" evidence="1">
    <location>
        <begin position="290"/>
        <end position="309"/>
    </location>
</feature>
<dbReference type="InterPro" id="IPR000160">
    <property type="entry name" value="GGDEF_dom"/>
</dbReference>
<feature type="transmembrane region" description="Helical" evidence="1">
    <location>
        <begin position="187"/>
        <end position="208"/>
    </location>
</feature>
<dbReference type="InterPro" id="IPR043128">
    <property type="entry name" value="Rev_trsase/Diguanyl_cyclase"/>
</dbReference>
<dbReference type="CDD" id="cd01949">
    <property type="entry name" value="GGDEF"/>
    <property type="match status" value="1"/>
</dbReference>